<organism evidence="3 4">
    <name type="scientific">Methylacidimicrobium cyclopophantes</name>
    <dbReference type="NCBI Taxonomy" id="1041766"/>
    <lineage>
        <taxon>Bacteria</taxon>
        <taxon>Pseudomonadati</taxon>
        <taxon>Verrucomicrobiota</taxon>
        <taxon>Methylacidimicrobium</taxon>
    </lineage>
</organism>
<feature type="transmembrane region" description="Helical" evidence="2">
    <location>
        <begin position="197"/>
        <end position="215"/>
    </location>
</feature>
<evidence type="ECO:0008006" key="5">
    <source>
        <dbReference type="Google" id="ProtNLM"/>
    </source>
</evidence>
<feature type="transmembrane region" description="Helical" evidence="2">
    <location>
        <begin position="247"/>
        <end position="265"/>
    </location>
</feature>
<keyword evidence="2" id="KW-0472">Membrane</keyword>
<evidence type="ECO:0000313" key="4">
    <source>
        <dbReference type="Proteomes" id="UP000381693"/>
    </source>
</evidence>
<dbReference type="InterPro" id="IPR051533">
    <property type="entry name" value="WaaL-like"/>
</dbReference>
<dbReference type="RefSeq" id="WP_142525170.1">
    <property type="nucleotide sequence ID" value="NZ_CABFUZ020000119.1"/>
</dbReference>
<dbReference type="PANTHER" id="PTHR37422">
    <property type="entry name" value="TEICHURONIC ACID BIOSYNTHESIS PROTEIN TUAE"/>
    <property type="match status" value="1"/>
</dbReference>
<accession>A0A5E6MBH2</accession>
<comment type="caution">
    <text evidence="3">The sequence shown here is derived from an EMBL/GenBank/DDBJ whole genome shotgun (WGS) entry which is preliminary data.</text>
</comment>
<feature type="region of interest" description="Disordered" evidence="1">
    <location>
        <begin position="457"/>
        <end position="481"/>
    </location>
</feature>
<dbReference type="OrthoDB" id="8957526at2"/>
<sequence>MTFFPLRSPGFRSPILPRAERNRLLLVRLITWIYWLLIFEGAIRKWLLPNYQKLLFFLKDPLVLLAYLLAARIEFWSRPSPMLLLAAPLALIGALIGIFGILQDQSPIMILYSWRNYFLYIPLAFLCERVLSAKEIEAIAKRTLFLSVLVAPLCLLQAHAPASSPLNAGLGEGENAFENLGVYGEIERASGTFSSSIGQSLFVGSCVAFLLSFWLRRPSERPIGPTAVWVVTLGVLVNLLLSGSRSAYLGAAVSVCAGLAAFASAGQLRRAIGTLMALVVAVGISGVLAAVAFPDVIEAMATRWTGANEGEGGFLMTSRIAYDMTQFWRVRDDTPLWGFGLGSASNAAGRLGMAELPYDAEADWTRHIAELGPVIGLFYMLYRFGLLAYLGVRSWKAARRLRSPLPMLLLSFIAPTLFYGLLTGQGTANGYGWLFVGFCFAASRLPKQAQLARDVGVRASPRSGGPDLQPGRINPRRCASS</sequence>
<feature type="transmembrane region" description="Helical" evidence="2">
    <location>
        <begin position="404"/>
        <end position="422"/>
    </location>
</feature>
<feature type="transmembrane region" description="Helical" evidence="2">
    <location>
        <begin position="82"/>
        <end position="102"/>
    </location>
</feature>
<reference evidence="3" key="1">
    <citation type="submission" date="2019-09" db="EMBL/GenBank/DDBJ databases">
        <authorList>
            <person name="Cremers G."/>
        </authorList>
    </citation>
    <scope>NUCLEOTIDE SEQUENCE [LARGE SCALE GENOMIC DNA]</scope>
    <source>
        <strain evidence="3">3B</strain>
    </source>
</reference>
<keyword evidence="4" id="KW-1185">Reference proteome</keyword>
<feature type="transmembrane region" description="Helical" evidence="2">
    <location>
        <begin position="272"/>
        <end position="293"/>
    </location>
</feature>
<keyword evidence="2" id="KW-1133">Transmembrane helix</keyword>
<feature type="transmembrane region" description="Helical" evidence="2">
    <location>
        <begin position="51"/>
        <end position="70"/>
    </location>
</feature>
<dbReference type="Proteomes" id="UP000381693">
    <property type="component" value="Unassembled WGS sequence"/>
</dbReference>
<feature type="transmembrane region" description="Helical" evidence="2">
    <location>
        <begin position="371"/>
        <end position="392"/>
    </location>
</feature>
<feature type="transmembrane region" description="Helical" evidence="2">
    <location>
        <begin position="222"/>
        <end position="241"/>
    </location>
</feature>
<dbReference type="AlphaFoldDB" id="A0A5E6MBH2"/>
<dbReference type="EMBL" id="CABFUZ020000119">
    <property type="protein sequence ID" value="VVM06539.1"/>
    <property type="molecule type" value="Genomic_DNA"/>
</dbReference>
<proteinExistence type="predicted"/>
<protein>
    <recommendedName>
        <fullName evidence="5">O-antigen ligase</fullName>
    </recommendedName>
</protein>
<gene>
    <name evidence="3" type="ORF">MAMC_01137</name>
</gene>
<dbReference type="PANTHER" id="PTHR37422:SF23">
    <property type="entry name" value="TEICHURONIC ACID BIOSYNTHESIS PROTEIN TUAE"/>
    <property type="match status" value="1"/>
</dbReference>
<evidence type="ECO:0000256" key="1">
    <source>
        <dbReference type="SAM" id="MobiDB-lite"/>
    </source>
</evidence>
<keyword evidence="2" id="KW-0812">Transmembrane</keyword>
<evidence type="ECO:0000256" key="2">
    <source>
        <dbReference type="SAM" id="Phobius"/>
    </source>
</evidence>
<evidence type="ECO:0000313" key="3">
    <source>
        <dbReference type="EMBL" id="VVM06539.1"/>
    </source>
</evidence>
<feature type="transmembrane region" description="Helical" evidence="2">
    <location>
        <begin position="21"/>
        <end position="39"/>
    </location>
</feature>
<name>A0A5E6MBH2_9BACT</name>